<protein>
    <submittedName>
        <fullName evidence="2">Gtp-binding protein typa/bipa</fullName>
    </submittedName>
</protein>
<dbReference type="InterPro" id="IPR027417">
    <property type="entry name" value="P-loop_NTPase"/>
</dbReference>
<dbReference type="Gene3D" id="2.40.30.10">
    <property type="entry name" value="Translation factors"/>
    <property type="match status" value="1"/>
</dbReference>
<dbReference type="InterPro" id="IPR031157">
    <property type="entry name" value="G_TR_CS"/>
</dbReference>
<dbReference type="Gene3D" id="3.40.50.300">
    <property type="entry name" value="P-loop containing nucleotide triphosphate hydrolases"/>
    <property type="match status" value="1"/>
</dbReference>
<dbReference type="CDD" id="cd01891">
    <property type="entry name" value="TypA_BipA"/>
    <property type="match status" value="1"/>
</dbReference>
<dbReference type="SMART" id="SM00838">
    <property type="entry name" value="EFG_C"/>
    <property type="match status" value="1"/>
</dbReference>
<dbReference type="GO" id="GO:0005829">
    <property type="term" value="C:cytosol"/>
    <property type="evidence" value="ECO:0007669"/>
    <property type="project" value="TreeGrafter"/>
</dbReference>
<dbReference type="InterPro" id="IPR047041">
    <property type="entry name" value="BipA_GTP-bd_dom"/>
</dbReference>
<dbReference type="PANTHER" id="PTHR42908:SF8">
    <property type="entry name" value="TR-TYPE G DOMAIN-CONTAINING PROTEIN"/>
    <property type="match status" value="1"/>
</dbReference>
<reference evidence="2" key="1">
    <citation type="journal article" date="2015" name="Proc. Natl. Acad. Sci. U.S.A.">
        <title>Networks of energetic and metabolic interactions define dynamics in microbial communities.</title>
        <authorList>
            <person name="Embree M."/>
            <person name="Liu J.K."/>
            <person name="Al-Bassam M.M."/>
            <person name="Zengler K."/>
        </authorList>
    </citation>
    <scope>NUCLEOTIDE SEQUENCE</scope>
</reference>
<comment type="caution">
    <text evidence="2">The sequence shown here is derived from an EMBL/GenBank/DDBJ whole genome shotgun (WGS) entry which is preliminary data.</text>
</comment>
<dbReference type="AlphaFoldDB" id="A0A0W8FVM1"/>
<dbReference type="EMBL" id="LNQE01000794">
    <property type="protein sequence ID" value="KUG24943.1"/>
    <property type="molecule type" value="Genomic_DNA"/>
</dbReference>
<dbReference type="GO" id="GO:0010467">
    <property type="term" value="P:gene expression"/>
    <property type="evidence" value="ECO:0007669"/>
    <property type="project" value="UniProtKB-ARBA"/>
</dbReference>
<dbReference type="SUPFAM" id="SSF50447">
    <property type="entry name" value="Translation proteins"/>
    <property type="match status" value="1"/>
</dbReference>
<dbReference type="CDD" id="cd03691">
    <property type="entry name" value="BipA_TypA_II"/>
    <property type="match status" value="1"/>
</dbReference>
<dbReference type="InterPro" id="IPR009000">
    <property type="entry name" value="Transl_B-barrel_sf"/>
</dbReference>
<dbReference type="CDD" id="cd03710">
    <property type="entry name" value="BipA_TypA_C"/>
    <property type="match status" value="1"/>
</dbReference>
<organism evidence="2">
    <name type="scientific">hydrocarbon metagenome</name>
    <dbReference type="NCBI Taxonomy" id="938273"/>
    <lineage>
        <taxon>unclassified sequences</taxon>
        <taxon>metagenomes</taxon>
        <taxon>ecological metagenomes</taxon>
    </lineage>
</organism>
<dbReference type="InterPro" id="IPR035647">
    <property type="entry name" value="EFG_III/V"/>
</dbReference>
<dbReference type="FunFam" id="3.40.50.300:FF:000055">
    <property type="entry name" value="GTP-binding protein TypA"/>
    <property type="match status" value="1"/>
</dbReference>
<dbReference type="InterPro" id="IPR048876">
    <property type="entry name" value="BipA_C"/>
</dbReference>
<feature type="domain" description="Tr-type G" evidence="1">
    <location>
        <begin position="2"/>
        <end position="197"/>
    </location>
</feature>
<dbReference type="InterPro" id="IPR004161">
    <property type="entry name" value="EFTu-like_2"/>
</dbReference>
<proteinExistence type="inferred from homology"/>
<sequence>MKELRNIAIIAHVDHGKTTLVDQLLKQCHVFRKNQVVQDQFLDSNDLERERGITILAKNISIPYDKYKINIIDTPGHADFGGEVERVLKMADGVLLLVDSFEGPMPQTRFVLEKALQLHLIPIVVINKIDRPDNRPEEVLDEVYDLFIDLGADENQLDFPYVFASGRDGWAVRKLNDERKDLTPLIETIIEKIPPPPIQEGPVQIQITTLDYNDYVGRIGIGRVFRGSLNKNDKLALIKRDGVIRQASIKQLYIFEGVVRTEVEEVQCGDICAIVGTEDINIGDTVCDFENPEPLPIISIDEPTISMTFTVNNSPFYGREGKYVTSRQLRDRLFKELESNVALRVQETNSPDAYKVSGRGILHLSILIENMRREGYELQIREPKVIYKEIDGKKAEPIEILVVDVPEVSAGKVIELVGQRRGELLKMESKGSLQKLEFRIPSRGLMGLRTKVLTATAGEGIMHHRFYQYEFFKGSIGGKINGVLISMAEGPSTAYAIDSLQDRGKFFIEPGEVVYKGQIVGENNKDIDIEVNVQRGKKLTNMRASGSDKAVKITPAIKFSLEEALEYIQEDEMVEVTPKSIRLRKLHLDPNDRKRYNLGKV</sequence>
<dbReference type="CDD" id="cd16263">
    <property type="entry name" value="BipA_III"/>
    <property type="match status" value="1"/>
</dbReference>
<dbReference type="InterPro" id="IPR000640">
    <property type="entry name" value="EFG_V-like"/>
</dbReference>
<accession>A0A0W8FVM1</accession>
<dbReference type="GO" id="GO:0009409">
    <property type="term" value="P:response to cold"/>
    <property type="evidence" value="ECO:0007669"/>
    <property type="project" value="UniProtKB-ARBA"/>
</dbReference>
<dbReference type="InterPro" id="IPR047043">
    <property type="entry name" value="BipA_III"/>
</dbReference>
<dbReference type="PRINTS" id="PR00315">
    <property type="entry name" value="ELONGATNFCT"/>
</dbReference>
<dbReference type="Pfam" id="PF00009">
    <property type="entry name" value="GTP_EFTU"/>
    <property type="match status" value="1"/>
</dbReference>
<dbReference type="Pfam" id="PF03144">
    <property type="entry name" value="GTP_EFTU_D2"/>
    <property type="match status" value="1"/>
</dbReference>
<dbReference type="FunFam" id="3.30.70.240:FF:000002">
    <property type="entry name" value="GTP-binding protein TypA"/>
    <property type="match status" value="1"/>
</dbReference>
<dbReference type="PROSITE" id="PS00301">
    <property type="entry name" value="G_TR_1"/>
    <property type="match status" value="1"/>
</dbReference>
<dbReference type="FunFam" id="3.30.70.870:FF:000003">
    <property type="entry name" value="GTP-binding protein TypA"/>
    <property type="match status" value="1"/>
</dbReference>
<dbReference type="NCBIfam" id="TIGR00231">
    <property type="entry name" value="small_GTP"/>
    <property type="match status" value="1"/>
</dbReference>
<dbReference type="Gene3D" id="3.30.70.870">
    <property type="entry name" value="Elongation Factor G (Translational Gtpase), domain 3"/>
    <property type="match status" value="1"/>
</dbReference>
<dbReference type="InterPro" id="IPR006298">
    <property type="entry name" value="BipA"/>
</dbReference>
<dbReference type="GO" id="GO:1990904">
    <property type="term" value="C:ribonucleoprotein complex"/>
    <property type="evidence" value="ECO:0007669"/>
    <property type="project" value="TreeGrafter"/>
</dbReference>
<dbReference type="InterPro" id="IPR000795">
    <property type="entry name" value="T_Tr_GTP-bd_dom"/>
</dbReference>
<dbReference type="SUPFAM" id="SSF54980">
    <property type="entry name" value="EF-G C-terminal domain-like"/>
    <property type="match status" value="2"/>
</dbReference>
<dbReference type="HAMAP" id="MF_00849">
    <property type="entry name" value="BipA"/>
    <property type="match status" value="1"/>
</dbReference>
<dbReference type="InterPro" id="IPR042116">
    <property type="entry name" value="TypA/BipA_C"/>
</dbReference>
<gene>
    <name evidence="2" type="ORF">ASZ90_005239</name>
</gene>
<name>A0A0W8FVM1_9ZZZZ</name>
<dbReference type="PANTHER" id="PTHR42908">
    <property type="entry name" value="TRANSLATION ELONGATION FACTOR-RELATED"/>
    <property type="match status" value="1"/>
</dbReference>
<dbReference type="GO" id="GO:0005525">
    <property type="term" value="F:GTP binding"/>
    <property type="evidence" value="ECO:0007669"/>
    <property type="project" value="InterPro"/>
</dbReference>
<dbReference type="PROSITE" id="PS51722">
    <property type="entry name" value="G_TR_2"/>
    <property type="match status" value="1"/>
</dbReference>
<evidence type="ECO:0000313" key="2">
    <source>
        <dbReference type="EMBL" id="KUG24943.1"/>
    </source>
</evidence>
<dbReference type="NCBIfam" id="TIGR01394">
    <property type="entry name" value="TypA_BipA"/>
    <property type="match status" value="1"/>
</dbReference>
<dbReference type="InterPro" id="IPR047042">
    <property type="entry name" value="BipA_II"/>
</dbReference>
<dbReference type="Gene3D" id="2.40.50.250">
    <property type="entry name" value="bipa protein"/>
    <property type="match status" value="1"/>
</dbReference>
<dbReference type="GO" id="GO:0042254">
    <property type="term" value="P:ribosome biogenesis"/>
    <property type="evidence" value="ECO:0007669"/>
    <property type="project" value="UniProtKB-ARBA"/>
</dbReference>
<dbReference type="FunFam" id="2.40.50.250:FF:000001">
    <property type="entry name" value="GTP-binding protein TypA"/>
    <property type="match status" value="1"/>
</dbReference>
<dbReference type="InterPro" id="IPR005225">
    <property type="entry name" value="Small_GTP-bd"/>
</dbReference>
<dbReference type="InterPro" id="IPR035651">
    <property type="entry name" value="BipA_V"/>
</dbReference>
<dbReference type="SUPFAM" id="SSF52540">
    <property type="entry name" value="P-loop containing nucleoside triphosphate hydrolases"/>
    <property type="match status" value="1"/>
</dbReference>
<evidence type="ECO:0000259" key="1">
    <source>
        <dbReference type="PROSITE" id="PS51722"/>
    </source>
</evidence>
<dbReference type="Pfam" id="PF21018">
    <property type="entry name" value="BipA_C"/>
    <property type="match status" value="1"/>
</dbReference>
<dbReference type="FunFam" id="2.40.30.10:FF:000016">
    <property type="entry name" value="GTP-binding protein TypA"/>
    <property type="match status" value="1"/>
</dbReference>
<dbReference type="Pfam" id="PF00679">
    <property type="entry name" value="EFG_C"/>
    <property type="match status" value="1"/>
</dbReference>
<dbReference type="Gene3D" id="3.30.70.240">
    <property type="match status" value="1"/>
</dbReference>
<dbReference type="GO" id="GO:0003924">
    <property type="term" value="F:GTPase activity"/>
    <property type="evidence" value="ECO:0007669"/>
    <property type="project" value="InterPro"/>
</dbReference>